<dbReference type="Proteomes" id="UP001499843">
    <property type="component" value="Unassembled WGS sequence"/>
</dbReference>
<proteinExistence type="predicted"/>
<reference evidence="1 2" key="1">
    <citation type="journal article" date="2019" name="Int. J. Syst. Evol. Microbiol.">
        <title>The Global Catalogue of Microorganisms (GCM) 10K type strain sequencing project: providing services to taxonomists for standard genome sequencing and annotation.</title>
        <authorList>
            <consortium name="The Broad Institute Genomics Platform"/>
            <consortium name="The Broad Institute Genome Sequencing Center for Infectious Disease"/>
            <person name="Wu L."/>
            <person name="Ma J."/>
        </authorList>
    </citation>
    <scope>NUCLEOTIDE SEQUENCE [LARGE SCALE GENOMIC DNA]</scope>
    <source>
        <strain evidence="1 2">JCM 16114</strain>
    </source>
</reference>
<evidence type="ECO:0000313" key="1">
    <source>
        <dbReference type="EMBL" id="GAA2210284.1"/>
    </source>
</evidence>
<keyword evidence="2" id="KW-1185">Reference proteome</keyword>
<name>A0ABN3CLG9_9ACTN</name>
<dbReference type="EMBL" id="BAAAQX010000015">
    <property type="protein sequence ID" value="GAA2210284.1"/>
    <property type="molecule type" value="Genomic_DNA"/>
</dbReference>
<organism evidence="1 2">
    <name type="scientific">Nonomuraea monospora</name>
    <dbReference type="NCBI Taxonomy" id="568818"/>
    <lineage>
        <taxon>Bacteria</taxon>
        <taxon>Bacillati</taxon>
        <taxon>Actinomycetota</taxon>
        <taxon>Actinomycetes</taxon>
        <taxon>Streptosporangiales</taxon>
        <taxon>Streptosporangiaceae</taxon>
        <taxon>Nonomuraea</taxon>
    </lineage>
</organism>
<protein>
    <submittedName>
        <fullName evidence="1">Uncharacterized protein</fullName>
    </submittedName>
</protein>
<comment type="caution">
    <text evidence="1">The sequence shown here is derived from an EMBL/GenBank/DDBJ whole genome shotgun (WGS) entry which is preliminary data.</text>
</comment>
<evidence type="ECO:0000313" key="2">
    <source>
        <dbReference type="Proteomes" id="UP001499843"/>
    </source>
</evidence>
<sequence>MLGELHLPQERRPLITHGPVQELDRVRLPAPRTEEHSALSTFTQAPGKRILPETLRVPRSERLRRRHGRLPSPPLFLLPLKATGRAQSTVLRPIAA</sequence>
<accession>A0ABN3CLG9</accession>
<gene>
    <name evidence="1" type="ORF">GCM10009850_057430</name>
</gene>